<gene>
    <name evidence="6" type="ordered locus">Acid345_3905</name>
</gene>
<dbReference type="RefSeq" id="WP_011524704.1">
    <property type="nucleotide sequence ID" value="NC_008009.1"/>
</dbReference>
<dbReference type="CDD" id="cd00610">
    <property type="entry name" value="OAT_like"/>
    <property type="match status" value="1"/>
</dbReference>
<dbReference type="SUPFAM" id="SSF53383">
    <property type="entry name" value="PLP-dependent transferases"/>
    <property type="match status" value="1"/>
</dbReference>
<keyword evidence="3 6" id="KW-0032">Aminotransferase</keyword>
<comment type="similarity">
    <text evidence="2 5">Belongs to the class-III pyridoxal-phosphate-dependent aminotransferase family.</text>
</comment>
<protein>
    <submittedName>
        <fullName evidence="6">Aminotransferase</fullName>
        <ecNumber evidence="6">2.6.1.-</ecNumber>
    </submittedName>
</protein>
<dbReference type="FunFam" id="3.40.640.10:FF:000004">
    <property type="entry name" value="Acetylornithine aminotransferase"/>
    <property type="match status" value="1"/>
</dbReference>
<dbReference type="EMBL" id="CP000360">
    <property type="protein sequence ID" value="ABF42905.1"/>
    <property type="molecule type" value="Genomic_DNA"/>
</dbReference>
<dbReference type="InterPro" id="IPR005814">
    <property type="entry name" value="Aminotrans_3"/>
</dbReference>
<dbReference type="PROSITE" id="PS00600">
    <property type="entry name" value="AA_TRANSFER_CLASS_3"/>
    <property type="match status" value="1"/>
</dbReference>
<dbReference type="InterPro" id="IPR015422">
    <property type="entry name" value="PyrdxlP-dep_Trfase_small"/>
</dbReference>
<dbReference type="GO" id="GO:0008483">
    <property type="term" value="F:transaminase activity"/>
    <property type="evidence" value="ECO:0007669"/>
    <property type="project" value="UniProtKB-KW"/>
</dbReference>
<proteinExistence type="inferred from homology"/>
<dbReference type="HOGENOM" id="CLU_016922_4_0_0"/>
<evidence type="ECO:0000256" key="4">
    <source>
        <dbReference type="ARBA" id="ARBA00022898"/>
    </source>
</evidence>
<accession>Q1IJP5</accession>
<dbReference type="Proteomes" id="UP000002432">
    <property type="component" value="Chromosome"/>
</dbReference>
<dbReference type="KEGG" id="aba:Acid345_3905"/>
<organism evidence="6 7">
    <name type="scientific">Koribacter versatilis (strain Ellin345)</name>
    <dbReference type="NCBI Taxonomy" id="204669"/>
    <lineage>
        <taxon>Bacteria</taxon>
        <taxon>Pseudomonadati</taxon>
        <taxon>Acidobacteriota</taxon>
        <taxon>Terriglobia</taxon>
        <taxon>Terriglobales</taxon>
        <taxon>Candidatus Korobacteraceae</taxon>
        <taxon>Candidatus Korobacter</taxon>
    </lineage>
</organism>
<evidence type="ECO:0000313" key="7">
    <source>
        <dbReference type="Proteomes" id="UP000002432"/>
    </source>
</evidence>
<evidence type="ECO:0000256" key="2">
    <source>
        <dbReference type="ARBA" id="ARBA00008954"/>
    </source>
</evidence>
<keyword evidence="4 5" id="KW-0663">Pyridoxal phosphate</keyword>
<dbReference type="eggNOG" id="COG0161">
    <property type="taxonomic scope" value="Bacteria"/>
</dbReference>
<evidence type="ECO:0000256" key="5">
    <source>
        <dbReference type="RuleBase" id="RU003560"/>
    </source>
</evidence>
<dbReference type="Gene3D" id="3.90.1150.10">
    <property type="entry name" value="Aspartate Aminotransferase, domain 1"/>
    <property type="match status" value="1"/>
</dbReference>
<dbReference type="Pfam" id="PF00202">
    <property type="entry name" value="Aminotran_3"/>
    <property type="match status" value="1"/>
</dbReference>
<dbReference type="InterPro" id="IPR015421">
    <property type="entry name" value="PyrdxlP-dep_Trfase_major"/>
</dbReference>
<sequence length="451" mass="48346">MSSHAILPRSFTKQYPVAARAHGARIWDTQGREYIDLSGSAVVNFIGFGNDTVVQAMAEQASRLPFVHSSQFTSEIAEHFAAEVLDFAGPAFEGGAVFFTCGGSEAVETALKLARQFQVETGHPDRCEIISRQQAYHGSTLGALAVSGNLSRREIYLPMVREFEHIRIPYCYRCEFSCELGCDDCGRKYADDLRHAIEHSAGRAAAFIGEPISGATLGAVAPPPIYWPAIASICKEHGLLLIADEVMTGFGRTGRNFAMDHWNVAPDILVAGKGIGSGYAPLGAVIVSARVVDALRKGSGMLIHGFTYNAHPVSMAAGSAVLAHIREMELVQAADSEHGSIGQAFMQALHLLEEIEAVGDVRGLGLLHAVEFVRDRATREAYPAALKFSGKVAAAALKRGVLTYPMQGSIDGTRGDHILLAPPAVELDRLLEAVHLLGDAIREASDQAARS</sequence>
<comment type="cofactor">
    <cofactor evidence="1">
        <name>pyridoxal 5'-phosphate</name>
        <dbReference type="ChEBI" id="CHEBI:597326"/>
    </cofactor>
</comment>
<dbReference type="InterPro" id="IPR049704">
    <property type="entry name" value="Aminotrans_3_PPA_site"/>
</dbReference>
<keyword evidence="6" id="KW-0808">Transferase</keyword>
<reference evidence="6 7" key="1">
    <citation type="journal article" date="2009" name="Appl. Environ. Microbiol.">
        <title>Three genomes from the phylum Acidobacteria provide insight into the lifestyles of these microorganisms in soils.</title>
        <authorList>
            <person name="Ward N.L."/>
            <person name="Challacombe J.F."/>
            <person name="Janssen P.H."/>
            <person name="Henrissat B."/>
            <person name="Coutinho P.M."/>
            <person name="Wu M."/>
            <person name="Xie G."/>
            <person name="Haft D.H."/>
            <person name="Sait M."/>
            <person name="Badger J."/>
            <person name="Barabote R.D."/>
            <person name="Bradley B."/>
            <person name="Brettin T.S."/>
            <person name="Brinkac L.M."/>
            <person name="Bruce D."/>
            <person name="Creasy T."/>
            <person name="Daugherty S.C."/>
            <person name="Davidsen T.M."/>
            <person name="DeBoy R.T."/>
            <person name="Detter J.C."/>
            <person name="Dodson R.J."/>
            <person name="Durkin A.S."/>
            <person name="Ganapathy A."/>
            <person name="Gwinn-Giglio M."/>
            <person name="Han C.S."/>
            <person name="Khouri H."/>
            <person name="Kiss H."/>
            <person name="Kothari S.P."/>
            <person name="Madupu R."/>
            <person name="Nelson K.E."/>
            <person name="Nelson W.C."/>
            <person name="Paulsen I."/>
            <person name="Penn K."/>
            <person name="Ren Q."/>
            <person name="Rosovitz M.J."/>
            <person name="Selengut J.D."/>
            <person name="Shrivastava S."/>
            <person name="Sullivan S.A."/>
            <person name="Tapia R."/>
            <person name="Thompson L.S."/>
            <person name="Watkins K.L."/>
            <person name="Yang Q."/>
            <person name="Yu C."/>
            <person name="Zafar N."/>
            <person name="Zhou L."/>
            <person name="Kuske C.R."/>
        </authorList>
    </citation>
    <scope>NUCLEOTIDE SEQUENCE [LARGE SCALE GENOMIC DNA]</scope>
    <source>
        <strain evidence="6 7">Ellin345</strain>
    </source>
</reference>
<dbReference type="AlphaFoldDB" id="Q1IJP5"/>
<evidence type="ECO:0000313" key="6">
    <source>
        <dbReference type="EMBL" id="ABF42905.1"/>
    </source>
</evidence>
<dbReference type="EnsemblBacteria" id="ABF42905">
    <property type="protein sequence ID" value="ABF42905"/>
    <property type="gene ID" value="Acid345_3905"/>
</dbReference>
<dbReference type="InterPro" id="IPR015424">
    <property type="entry name" value="PyrdxlP-dep_Trfase"/>
</dbReference>
<keyword evidence="7" id="KW-1185">Reference proteome</keyword>
<dbReference type="PANTHER" id="PTHR43094">
    <property type="entry name" value="AMINOTRANSFERASE"/>
    <property type="match status" value="1"/>
</dbReference>
<dbReference type="EC" id="2.6.1.-" evidence="6"/>
<dbReference type="PANTHER" id="PTHR43094:SF1">
    <property type="entry name" value="AMINOTRANSFERASE CLASS-III"/>
    <property type="match status" value="1"/>
</dbReference>
<dbReference type="PIRSF" id="PIRSF000521">
    <property type="entry name" value="Transaminase_4ab_Lys_Orn"/>
    <property type="match status" value="1"/>
</dbReference>
<evidence type="ECO:0000256" key="1">
    <source>
        <dbReference type="ARBA" id="ARBA00001933"/>
    </source>
</evidence>
<dbReference type="Gene3D" id="3.40.640.10">
    <property type="entry name" value="Type I PLP-dependent aspartate aminotransferase-like (Major domain)"/>
    <property type="match status" value="1"/>
</dbReference>
<dbReference type="GO" id="GO:0030170">
    <property type="term" value="F:pyridoxal phosphate binding"/>
    <property type="evidence" value="ECO:0007669"/>
    <property type="project" value="InterPro"/>
</dbReference>
<evidence type="ECO:0000256" key="3">
    <source>
        <dbReference type="ARBA" id="ARBA00022576"/>
    </source>
</evidence>
<dbReference type="STRING" id="204669.Acid345_3905"/>
<name>Q1IJP5_KORVE</name>